<gene>
    <name evidence="2" type="ORF">ASB62_05895</name>
</gene>
<feature type="region of interest" description="Disordered" evidence="1">
    <location>
        <begin position="200"/>
        <end position="233"/>
    </location>
</feature>
<comment type="caution">
    <text evidence="2">The sequence shown here is derived from an EMBL/GenBank/DDBJ whole genome shotgun (WGS) entry which is preliminary data.</text>
</comment>
<dbReference type="Proteomes" id="UP000053937">
    <property type="component" value="Unassembled WGS sequence"/>
</dbReference>
<evidence type="ECO:0000256" key="1">
    <source>
        <dbReference type="SAM" id="MobiDB-lite"/>
    </source>
</evidence>
<protein>
    <submittedName>
        <fullName evidence="2">Uncharacterized protein</fullName>
    </submittedName>
</protein>
<reference evidence="2 3" key="1">
    <citation type="submission" date="2015-10" db="EMBL/GenBank/DDBJ databases">
        <title>Draft Genome Sequence of Chlorobium limicola strain Frasassi Growing under Artificial Lighting in the Frasassi Cave System.</title>
        <authorList>
            <person name="Mansor M."/>
            <person name="Macalady J."/>
        </authorList>
    </citation>
    <scope>NUCLEOTIDE SEQUENCE [LARGE SCALE GENOMIC DNA]</scope>
    <source>
        <strain evidence="2 3">Frasassi</strain>
    </source>
</reference>
<evidence type="ECO:0000313" key="3">
    <source>
        <dbReference type="Proteomes" id="UP000053937"/>
    </source>
</evidence>
<feature type="compositionally biased region" description="Polar residues" evidence="1">
    <location>
        <begin position="214"/>
        <end position="228"/>
    </location>
</feature>
<feature type="region of interest" description="Disordered" evidence="1">
    <location>
        <begin position="559"/>
        <end position="599"/>
    </location>
</feature>
<dbReference type="EMBL" id="LMBR01000138">
    <property type="protein sequence ID" value="KUL28125.1"/>
    <property type="molecule type" value="Genomic_DNA"/>
</dbReference>
<keyword evidence="3" id="KW-1185">Reference proteome</keyword>
<sequence>MATISLYVSGQTELNDVNEFFQKNLMNAGENPIAFFDGVFYESHQERVGNIVFQDYLVYTDKAVYLWARGANKDYLDRFNLGTVSVNSRNKDSAFATLNLKIRREEKEPVYVIFDMVEIQEAELITRLHTIIESTIEDSLGVNYRKDIPDAIAGRILQAGRGTCPQQSVSIAFDQGPAVHQESSIGYGQDLLEQYKASIGYPPSEEMPEHGSRQQRPSSQGHSGSPFSGNPAADALKGLENILPADPAALKRIASSIKDMVGEAPFKLRDQVMKDLQHVPGDVATVLTALNELLANIAGNPQAERFVMTAITTAVRNDGVLGSIGKMLKLTTGFGSGGGKKQPSRQASEHDRHGRDSESSRGDRRSSFDDEDDSSTIRRKKITIKDDSSPRGSGMFSGDLPDDEGLPLSGDRSHRNIALDDDAESGIKRKKISIKADGSSASALVKDMMAMDTPPSEAAFSPVQPGEEPPVRRKKINIVADTAETAGMGSLSDYSETPEEQAPIADSIPEERPVQRKKIAIVVEKPEDDETGISEEMLAGVLGESAVGHQEGAGVYTTIESDSSVDMENQPESGSSGADNTTASDEPPMNRTIKIKSTQ</sequence>
<feature type="compositionally biased region" description="Polar residues" evidence="1">
    <location>
        <begin position="559"/>
        <end position="584"/>
    </location>
</feature>
<evidence type="ECO:0000313" key="2">
    <source>
        <dbReference type="EMBL" id="KUL28125.1"/>
    </source>
</evidence>
<proteinExistence type="predicted"/>
<accession>A0A101JJQ5</accession>
<dbReference type="AlphaFoldDB" id="A0A101JJQ5"/>
<feature type="region of interest" description="Disordered" evidence="1">
    <location>
        <begin position="333"/>
        <end position="426"/>
    </location>
</feature>
<name>A0A101JJQ5_CHLLI</name>
<feature type="compositionally biased region" description="Basic and acidic residues" evidence="1">
    <location>
        <begin position="347"/>
        <end position="368"/>
    </location>
</feature>
<feature type="region of interest" description="Disordered" evidence="1">
    <location>
        <begin position="483"/>
        <end position="514"/>
    </location>
</feature>
<dbReference type="RefSeq" id="WP_059139039.1">
    <property type="nucleotide sequence ID" value="NZ_LMBR01000138.1"/>
</dbReference>
<organism evidence="2 3">
    <name type="scientific">Chlorobium limicola</name>
    <dbReference type="NCBI Taxonomy" id="1092"/>
    <lineage>
        <taxon>Bacteria</taxon>
        <taxon>Pseudomonadati</taxon>
        <taxon>Chlorobiota</taxon>
        <taxon>Chlorobiia</taxon>
        <taxon>Chlorobiales</taxon>
        <taxon>Chlorobiaceae</taxon>
        <taxon>Chlorobium/Pelodictyon group</taxon>
        <taxon>Chlorobium</taxon>
    </lineage>
</organism>
<dbReference type="OrthoDB" id="593564at2"/>